<dbReference type="KEGG" id="dosa:Os01g0880900"/>
<gene>
    <name evidence="2" type="ordered locus">Os01g0880900</name>
</gene>
<evidence type="ECO:0000313" key="3">
    <source>
        <dbReference type="Proteomes" id="UP000000763"/>
    </source>
</evidence>
<dbReference type="Proteomes" id="UP000000763">
    <property type="component" value="Chromosome 1"/>
</dbReference>
<evidence type="ECO:0000256" key="1">
    <source>
        <dbReference type="SAM" id="MobiDB-lite"/>
    </source>
</evidence>
<feature type="compositionally biased region" description="Basic and acidic residues" evidence="1">
    <location>
        <begin position="1"/>
        <end position="16"/>
    </location>
</feature>
<feature type="non-terminal residue" evidence="2">
    <location>
        <position position="1"/>
    </location>
</feature>
<feature type="region of interest" description="Disordered" evidence="1">
    <location>
        <begin position="1"/>
        <end position="22"/>
    </location>
</feature>
<name>Q0JH69_ORYSJ</name>
<sequence>GHAAGHAERRHVDRGRAGLRCRGGHGDREGAVQQDACAERVCVVVDGHRELQGWQCRRSASGVRQNPRAQLGELERTNSRVCQNGMLREGTGSISLHAKGQDQAGRVHHGRCSLCLRTARFARASEKGSQFHHPAPYPEEPVRYEWPG</sequence>
<reference evidence="3" key="2">
    <citation type="journal article" date="2008" name="Nucleic Acids Res.">
        <title>The rice annotation project database (RAP-DB): 2008 update.</title>
        <authorList>
            <consortium name="The rice annotation project (RAP)"/>
        </authorList>
    </citation>
    <scope>GENOME REANNOTATION</scope>
    <source>
        <strain evidence="3">cv. Nipponbare</strain>
    </source>
</reference>
<feature type="region of interest" description="Disordered" evidence="1">
    <location>
        <begin position="127"/>
        <end position="148"/>
    </location>
</feature>
<dbReference type="EMBL" id="AP008207">
    <property type="protein sequence ID" value="BAF06909.1"/>
    <property type="molecule type" value="Genomic_DNA"/>
</dbReference>
<accession>Q0JH69</accession>
<protein>
    <submittedName>
        <fullName evidence="2">Os01g0880900 protein</fullName>
    </submittedName>
</protein>
<reference evidence="2 3" key="1">
    <citation type="journal article" date="2005" name="Nature">
        <title>The map-based sequence of the rice genome.</title>
        <authorList>
            <consortium name="International rice genome sequencing project (IRGSP)"/>
            <person name="Matsumoto T."/>
            <person name="Wu J."/>
            <person name="Kanamori H."/>
            <person name="Katayose Y."/>
            <person name="Fujisawa M."/>
            <person name="Namiki N."/>
            <person name="Mizuno H."/>
            <person name="Yamamoto K."/>
            <person name="Antonio B.A."/>
            <person name="Baba T."/>
            <person name="Sakata K."/>
            <person name="Nagamura Y."/>
            <person name="Aoki H."/>
            <person name="Arikawa K."/>
            <person name="Arita K."/>
            <person name="Bito T."/>
            <person name="Chiden Y."/>
            <person name="Fujitsuka N."/>
            <person name="Fukunaka R."/>
            <person name="Hamada M."/>
            <person name="Harada C."/>
            <person name="Hayashi A."/>
            <person name="Hijishita S."/>
            <person name="Honda M."/>
            <person name="Hosokawa S."/>
            <person name="Ichikawa Y."/>
            <person name="Idonuma A."/>
            <person name="Iijima M."/>
            <person name="Ikeda M."/>
            <person name="Ikeno M."/>
            <person name="Ito K."/>
            <person name="Ito S."/>
            <person name="Ito T."/>
            <person name="Ito Y."/>
            <person name="Ito Y."/>
            <person name="Iwabuchi A."/>
            <person name="Kamiya K."/>
            <person name="Karasawa W."/>
            <person name="Kurita K."/>
            <person name="Katagiri S."/>
            <person name="Kikuta A."/>
            <person name="Kobayashi H."/>
            <person name="Kobayashi N."/>
            <person name="Machita K."/>
            <person name="Maehara T."/>
            <person name="Masukawa M."/>
            <person name="Mizubayashi T."/>
            <person name="Mukai Y."/>
            <person name="Nagasaki H."/>
            <person name="Nagata Y."/>
            <person name="Naito S."/>
            <person name="Nakashima M."/>
            <person name="Nakama Y."/>
            <person name="Nakamichi Y."/>
            <person name="Nakamura M."/>
            <person name="Meguro A."/>
            <person name="Negishi M."/>
            <person name="Ohta I."/>
            <person name="Ohta T."/>
            <person name="Okamoto M."/>
            <person name="Ono N."/>
            <person name="Saji S."/>
            <person name="Sakaguchi M."/>
            <person name="Sakai K."/>
            <person name="Shibata M."/>
            <person name="Shimokawa T."/>
            <person name="Song J."/>
            <person name="Takazaki Y."/>
            <person name="Terasawa K."/>
            <person name="Tsugane M."/>
            <person name="Tsuji K."/>
            <person name="Ueda S."/>
            <person name="Waki K."/>
            <person name="Yamagata H."/>
            <person name="Yamamoto M."/>
            <person name="Yamamoto S."/>
            <person name="Yamane H."/>
            <person name="Yoshiki S."/>
            <person name="Yoshihara R."/>
            <person name="Yukawa K."/>
            <person name="Zhong H."/>
            <person name="Yano M."/>
            <person name="Yuan Q."/>
            <person name="Ouyang S."/>
            <person name="Liu J."/>
            <person name="Jones K.M."/>
            <person name="Gansberger K."/>
            <person name="Moffat K."/>
            <person name="Hill J."/>
            <person name="Bera J."/>
            <person name="Fadrosh D."/>
            <person name="Jin S."/>
            <person name="Johri S."/>
            <person name="Kim M."/>
            <person name="Overton L."/>
            <person name="Reardon M."/>
            <person name="Tsitrin T."/>
            <person name="Vuong H."/>
            <person name="Weaver B."/>
            <person name="Ciecko A."/>
            <person name="Tallon L."/>
            <person name="Jackson J."/>
            <person name="Pai G."/>
            <person name="Aken S.V."/>
            <person name="Utterback T."/>
            <person name="Reidmuller S."/>
            <person name="Feldblyum T."/>
            <person name="Hsiao J."/>
            <person name="Zismann V."/>
            <person name="Iobst S."/>
            <person name="de Vazeille A.R."/>
            <person name="Buell C.R."/>
            <person name="Ying K."/>
            <person name="Li Y."/>
            <person name="Lu T."/>
            <person name="Huang Y."/>
            <person name="Zhao Q."/>
            <person name="Feng Q."/>
            <person name="Zhang L."/>
            <person name="Zhu J."/>
            <person name="Weng Q."/>
            <person name="Mu J."/>
            <person name="Lu Y."/>
            <person name="Fan D."/>
            <person name="Liu Y."/>
            <person name="Guan J."/>
            <person name="Zhang Y."/>
            <person name="Yu S."/>
            <person name="Liu X."/>
            <person name="Zhang Y."/>
            <person name="Hong G."/>
            <person name="Han B."/>
            <person name="Choisne N."/>
            <person name="Demange N."/>
            <person name="Orjeda G."/>
            <person name="Samain S."/>
            <person name="Cattolico L."/>
            <person name="Pelletier E."/>
            <person name="Couloux A."/>
            <person name="Segurens B."/>
            <person name="Wincker P."/>
            <person name="D'Hont A."/>
            <person name="Scarpelli C."/>
            <person name="Weissenbach J."/>
            <person name="Salanoubat M."/>
            <person name="Quetier F."/>
            <person name="Yu Y."/>
            <person name="Kim H.R."/>
            <person name="Rambo T."/>
            <person name="Currie J."/>
            <person name="Collura K."/>
            <person name="Luo M."/>
            <person name="Yang T."/>
            <person name="Ammiraju J.S.S."/>
            <person name="Engler F."/>
            <person name="Soderlund C."/>
            <person name="Wing R.A."/>
            <person name="Palmer L.E."/>
            <person name="de la Bastide M."/>
            <person name="Spiegel L."/>
            <person name="Nascimento L."/>
            <person name="Zutavern T."/>
            <person name="O'Shaughnessy A."/>
            <person name="Dike S."/>
            <person name="Dedhia N."/>
            <person name="Preston R."/>
            <person name="Balija V."/>
            <person name="McCombie W.R."/>
            <person name="Chow T."/>
            <person name="Chen H."/>
            <person name="Chung M."/>
            <person name="Chen C."/>
            <person name="Shaw J."/>
            <person name="Wu H."/>
            <person name="Hsiao K."/>
            <person name="Chao Y."/>
            <person name="Chu M."/>
            <person name="Cheng C."/>
            <person name="Hour A."/>
            <person name="Lee P."/>
            <person name="Lin S."/>
            <person name="Lin Y."/>
            <person name="Liou J."/>
            <person name="Liu S."/>
            <person name="Hsing Y."/>
            <person name="Raghuvanshi S."/>
            <person name="Mohanty A."/>
            <person name="Bharti A.K."/>
            <person name="Gaur A."/>
            <person name="Gupta V."/>
            <person name="Kumar D."/>
            <person name="Ravi V."/>
            <person name="Vij S."/>
            <person name="Kapur A."/>
            <person name="Khurana P."/>
            <person name="Khurana P."/>
            <person name="Khurana J.P."/>
            <person name="Tyagi A.K."/>
            <person name="Gaikwad K."/>
            <person name="Singh A."/>
            <person name="Dalal V."/>
            <person name="Srivastava S."/>
            <person name="Dixit A."/>
            <person name="Pal A.K."/>
            <person name="Ghazi I.A."/>
            <person name="Yadav M."/>
            <person name="Pandit A."/>
            <person name="Bhargava A."/>
            <person name="Sureshbabu K."/>
            <person name="Batra K."/>
            <person name="Sharma T.R."/>
            <person name="Mohapatra T."/>
            <person name="Singh N.K."/>
            <person name="Messing J."/>
            <person name="Nelson A.B."/>
            <person name="Fuks G."/>
            <person name="Kavchok S."/>
            <person name="Keizer G."/>
            <person name="Linton E."/>
            <person name="Llaca V."/>
            <person name="Song R."/>
            <person name="Tanyolac B."/>
            <person name="Young S."/>
            <person name="Ho-Il K."/>
            <person name="Hahn J.H."/>
            <person name="Sangsakoo G."/>
            <person name="Vanavichit A."/>
            <person name="de Mattos Luiz.A.T."/>
            <person name="Zimmer P.D."/>
            <person name="Malone G."/>
            <person name="Dellagostin O."/>
            <person name="de Oliveira A.C."/>
            <person name="Bevan M."/>
            <person name="Bancroft I."/>
            <person name="Minx P."/>
            <person name="Cordum H."/>
            <person name="Wilson R."/>
            <person name="Cheng Z."/>
            <person name="Jin W."/>
            <person name="Jiang J."/>
            <person name="Leong S.A."/>
            <person name="Iwama H."/>
            <person name="Gojobori T."/>
            <person name="Itoh T."/>
            <person name="Niimura Y."/>
            <person name="Fujii Y."/>
            <person name="Habara T."/>
            <person name="Sakai H."/>
            <person name="Sato Y."/>
            <person name="Wilson G."/>
            <person name="Kumar K."/>
            <person name="McCouch S."/>
            <person name="Juretic N."/>
            <person name="Hoen D."/>
            <person name="Wright S."/>
            <person name="Bruskiewich R."/>
            <person name="Bureau T."/>
            <person name="Miyao A."/>
            <person name="Hirochika H."/>
            <person name="Nishikawa T."/>
            <person name="Kadowaki K."/>
            <person name="Sugiura M."/>
            <person name="Burr B."/>
            <person name="Sasaki T."/>
        </authorList>
    </citation>
    <scope>NUCLEOTIDE SEQUENCE [LARGE SCALE GENOMIC DNA]</scope>
    <source>
        <strain evidence="3">cv. Nipponbare</strain>
    </source>
</reference>
<dbReference type="AlphaFoldDB" id="Q0JH69"/>
<proteinExistence type="predicted"/>
<organism evidence="2 3">
    <name type="scientific">Oryza sativa subsp. japonica</name>
    <name type="common">Rice</name>
    <dbReference type="NCBI Taxonomy" id="39947"/>
    <lineage>
        <taxon>Eukaryota</taxon>
        <taxon>Viridiplantae</taxon>
        <taxon>Streptophyta</taxon>
        <taxon>Embryophyta</taxon>
        <taxon>Tracheophyta</taxon>
        <taxon>Spermatophyta</taxon>
        <taxon>Magnoliopsida</taxon>
        <taxon>Liliopsida</taxon>
        <taxon>Poales</taxon>
        <taxon>Poaceae</taxon>
        <taxon>BOP clade</taxon>
        <taxon>Oryzoideae</taxon>
        <taxon>Oryzeae</taxon>
        <taxon>Oryzinae</taxon>
        <taxon>Oryza</taxon>
        <taxon>Oryza sativa</taxon>
    </lineage>
</organism>
<evidence type="ECO:0000313" key="2">
    <source>
        <dbReference type="EMBL" id="BAF06909.1"/>
    </source>
</evidence>